<name>A0A0G1WXI0_9BACT</name>
<keyword evidence="2" id="KW-0812">Transmembrane</keyword>
<dbReference type="Proteomes" id="UP000034877">
    <property type="component" value="Unassembled WGS sequence"/>
</dbReference>
<feature type="domain" description="Bacterial sugar transferase" evidence="3">
    <location>
        <begin position="7"/>
        <end position="207"/>
    </location>
</feature>
<keyword evidence="2" id="KW-1133">Transmembrane helix</keyword>
<evidence type="ECO:0000256" key="2">
    <source>
        <dbReference type="SAM" id="Phobius"/>
    </source>
</evidence>
<evidence type="ECO:0000313" key="4">
    <source>
        <dbReference type="EMBL" id="KKU95048.1"/>
    </source>
</evidence>
<dbReference type="EC" id="2.7.8.6" evidence="4"/>
<comment type="caution">
    <text evidence="4">The sequence shown here is derived from an EMBL/GenBank/DDBJ whole genome shotgun (WGS) entry which is preliminary data.</text>
</comment>
<keyword evidence="4" id="KW-0808">Transferase</keyword>
<proteinExistence type="inferred from homology"/>
<dbReference type="GO" id="GO:0047360">
    <property type="term" value="F:undecaprenyl-phosphate galactose phosphotransferase activity"/>
    <property type="evidence" value="ECO:0007669"/>
    <property type="project" value="UniProtKB-EC"/>
</dbReference>
<dbReference type="InterPro" id="IPR003362">
    <property type="entry name" value="Bact_transf"/>
</dbReference>
<reference evidence="4 5" key="1">
    <citation type="journal article" date="2015" name="Nature">
        <title>rRNA introns, odd ribosomes, and small enigmatic genomes across a large radiation of phyla.</title>
        <authorList>
            <person name="Brown C.T."/>
            <person name="Hug L.A."/>
            <person name="Thomas B.C."/>
            <person name="Sharon I."/>
            <person name="Castelle C.J."/>
            <person name="Singh A."/>
            <person name="Wilkins M.J."/>
            <person name="Williams K.H."/>
            <person name="Banfield J.F."/>
        </authorList>
    </citation>
    <scope>NUCLEOTIDE SEQUENCE [LARGE SCALE GENOMIC DNA]</scope>
</reference>
<sequence>MSYIQFKRVMDIFLSIFLLILFFPVDLLVAIAIKIESPQGPVFVEWSDRVGKQGKVFRLLKFRSMIPNARYLQFHDPKFENYLKEYKKKSYKLENDPLRTKVGKFICKYSLDETPQFINVLKGEMSMVGPRPYYPDELDDQKNRYPETADLIQKALSVRPGITGQWQVSGRSQLNFDKRIELDARYAQNLSLWYDLQILFKTPFVMISGRGSGVS</sequence>
<feature type="transmembrane region" description="Helical" evidence="2">
    <location>
        <begin position="12"/>
        <end position="33"/>
    </location>
</feature>
<evidence type="ECO:0000259" key="3">
    <source>
        <dbReference type="Pfam" id="PF02397"/>
    </source>
</evidence>
<accession>A0A0G1WXI0</accession>
<evidence type="ECO:0000313" key="5">
    <source>
        <dbReference type="Proteomes" id="UP000034877"/>
    </source>
</evidence>
<protein>
    <submittedName>
        <fullName evidence="4">Undecaprenyl-phosphate galactose phosphotransferase</fullName>
        <ecNumber evidence="4">2.7.8.6</ecNumber>
    </submittedName>
</protein>
<comment type="similarity">
    <text evidence="1">Belongs to the bacterial sugar transferase family.</text>
</comment>
<dbReference type="Pfam" id="PF02397">
    <property type="entry name" value="Bac_transf"/>
    <property type="match status" value="1"/>
</dbReference>
<organism evidence="4 5">
    <name type="scientific">Candidatus Amesbacteria bacterium GW2011_GWC1_48_10</name>
    <dbReference type="NCBI Taxonomy" id="1618365"/>
    <lineage>
        <taxon>Bacteria</taxon>
        <taxon>Candidatus Amesiibacteriota</taxon>
    </lineage>
</organism>
<gene>
    <name evidence="4" type="ORF">UY22_C0002G0026</name>
</gene>
<keyword evidence="2" id="KW-0472">Membrane</keyword>
<evidence type="ECO:0000256" key="1">
    <source>
        <dbReference type="ARBA" id="ARBA00006464"/>
    </source>
</evidence>
<dbReference type="AlphaFoldDB" id="A0A0G1WXI0"/>
<dbReference type="PANTHER" id="PTHR30576:SF10">
    <property type="entry name" value="SLL5057 PROTEIN"/>
    <property type="match status" value="1"/>
</dbReference>
<dbReference type="PANTHER" id="PTHR30576">
    <property type="entry name" value="COLANIC BIOSYNTHESIS UDP-GLUCOSE LIPID CARRIER TRANSFERASE"/>
    <property type="match status" value="1"/>
</dbReference>
<dbReference type="EMBL" id="LCPE01000002">
    <property type="protein sequence ID" value="KKU95048.1"/>
    <property type="molecule type" value="Genomic_DNA"/>
</dbReference>